<dbReference type="AlphaFoldDB" id="A0A815F150"/>
<feature type="binding site" description="in inhibited form" evidence="9">
    <location>
        <position position="84"/>
    </location>
    <ligand>
        <name>Zn(2+)</name>
        <dbReference type="ChEBI" id="CHEBI:29105"/>
        <label>2</label>
        <note>catalytic</note>
    </ligand>
</feature>
<dbReference type="Proteomes" id="UP000677228">
    <property type="component" value="Unassembled WGS sequence"/>
</dbReference>
<dbReference type="OrthoDB" id="406838at2759"/>
<dbReference type="PANTHER" id="PTHR10201:SF331">
    <property type="entry name" value="MATRIX METALLOPROTEINASE-14-LIKE ISOFORM X1"/>
    <property type="match status" value="1"/>
</dbReference>
<keyword evidence="6 9" id="KW-0862">Zinc</keyword>
<dbReference type="EMBL" id="CAJNOK010005620">
    <property type="protein sequence ID" value="CAF0978878.1"/>
    <property type="molecule type" value="Genomic_DNA"/>
</dbReference>
<evidence type="ECO:0000256" key="5">
    <source>
        <dbReference type="ARBA" id="ARBA00022801"/>
    </source>
</evidence>
<dbReference type="SMART" id="SM00698">
    <property type="entry name" value="MORN"/>
    <property type="match status" value="6"/>
</dbReference>
<keyword evidence="16" id="KW-1185">Reference proteome</keyword>
<dbReference type="InterPro" id="IPR002477">
    <property type="entry name" value="Peptidoglycan-bd-like"/>
</dbReference>
<dbReference type="GO" id="GO:0006508">
    <property type="term" value="P:proteolysis"/>
    <property type="evidence" value="ECO:0007669"/>
    <property type="project" value="UniProtKB-KW"/>
</dbReference>
<dbReference type="EMBL" id="CAJOBA010005626">
    <property type="protein sequence ID" value="CAF3749520.1"/>
    <property type="molecule type" value="Genomic_DNA"/>
</dbReference>
<dbReference type="GO" id="GO:0030198">
    <property type="term" value="P:extracellular matrix organization"/>
    <property type="evidence" value="ECO:0007669"/>
    <property type="project" value="TreeGrafter"/>
</dbReference>
<keyword evidence="7" id="KW-0482">Metalloprotease</keyword>
<evidence type="ECO:0000313" key="16">
    <source>
        <dbReference type="Proteomes" id="UP000663829"/>
    </source>
</evidence>
<dbReference type="Proteomes" id="UP000682733">
    <property type="component" value="Unassembled WGS sequence"/>
</dbReference>
<feature type="binding site" evidence="9">
    <location>
        <position position="225"/>
    </location>
    <ligand>
        <name>Zn(2+)</name>
        <dbReference type="ChEBI" id="CHEBI:29105"/>
        <label>2</label>
        <note>catalytic</note>
    </ligand>
</feature>
<evidence type="ECO:0000256" key="10">
    <source>
        <dbReference type="SAM" id="SignalP"/>
    </source>
</evidence>
<reference evidence="13" key="1">
    <citation type="submission" date="2021-02" db="EMBL/GenBank/DDBJ databases">
        <authorList>
            <person name="Nowell W R."/>
        </authorList>
    </citation>
    <scope>NUCLEOTIDE SEQUENCE</scope>
</reference>
<comment type="similarity">
    <text evidence="1">Belongs to the peptidase M10A family.</text>
</comment>
<dbReference type="GO" id="GO:0005615">
    <property type="term" value="C:extracellular space"/>
    <property type="evidence" value="ECO:0007669"/>
    <property type="project" value="TreeGrafter"/>
</dbReference>
<evidence type="ECO:0000313" key="13">
    <source>
        <dbReference type="EMBL" id="CAF1318821.1"/>
    </source>
</evidence>
<comment type="cofactor">
    <cofactor evidence="9">
        <name>Ca(2+)</name>
        <dbReference type="ChEBI" id="CHEBI:29108"/>
    </cofactor>
    <text evidence="9">Can bind about 5 Ca(2+) ions per subunit.</text>
</comment>
<dbReference type="EMBL" id="CAJNOQ010013300">
    <property type="protein sequence ID" value="CAF1318821.1"/>
    <property type="molecule type" value="Genomic_DNA"/>
</dbReference>
<evidence type="ECO:0000256" key="6">
    <source>
        <dbReference type="ARBA" id="ARBA00022833"/>
    </source>
</evidence>
<feature type="binding site" evidence="9">
    <location>
        <position position="188"/>
    </location>
    <ligand>
        <name>Zn(2+)</name>
        <dbReference type="ChEBI" id="CHEBI:29105"/>
        <label>1</label>
    </ligand>
</feature>
<dbReference type="SMART" id="SM00235">
    <property type="entry name" value="ZnMc"/>
    <property type="match status" value="1"/>
</dbReference>
<comment type="cofactor">
    <cofactor evidence="9">
        <name>Zn(2+)</name>
        <dbReference type="ChEBI" id="CHEBI:29105"/>
    </cofactor>
    <text evidence="9">Binds 2 Zn(2+) ions per subunit.</text>
</comment>
<evidence type="ECO:0000256" key="9">
    <source>
        <dbReference type="PIRSR" id="PIRSR621190-2"/>
    </source>
</evidence>
<accession>A0A815F150</accession>
<dbReference type="EMBL" id="CAJOBC010046520">
    <property type="protein sequence ID" value="CAF4162628.1"/>
    <property type="molecule type" value="Genomic_DNA"/>
</dbReference>
<evidence type="ECO:0000256" key="7">
    <source>
        <dbReference type="ARBA" id="ARBA00023049"/>
    </source>
</evidence>
<keyword evidence="10" id="KW-0732">Signal</keyword>
<dbReference type="PANTHER" id="PTHR10201">
    <property type="entry name" value="MATRIX METALLOPROTEINASE"/>
    <property type="match status" value="1"/>
</dbReference>
<feature type="binding site" evidence="9">
    <location>
        <position position="215"/>
    </location>
    <ligand>
        <name>Zn(2+)</name>
        <dbReference type="ChEBI" id="CHEBI:29105"/>
        <label>2</label>
        <note>catalytic</note>
    </ligand>
</feature>
<name>A0A815F150_9BILA</name>
<evidence type="ECO:0000256" key="3">
    <source>
        <dbReference type="ARBA" id="ARBA00022723"/>
    </source>
</evidence>
<gene>
    <name evidence="13" type="ORF">GPM918_LOCUS29370</name>
    <name evidence="12" type="ORF">OVA965_LOCUS13479</name>
    <name evidence="15" type="ORF">SRO942_LOCUS29944</name>
    <name evidence="14" type="ORF">TMI583_LOCUS13482</name>
</gene>
<dbReference type="InterPro" id="IPR033739">
    <property type="entry name" value="M10A_MMP"/>
</dbReference>
<dbReference type="SUPFAM" id="SSF55486">
    <property type="entry name" value="Metalloproteases ('zincins'), catalytic domain"/>
    <property type="match status" value="1"/>
</dbReference>
<feature type="domain" description="Peptidase metallopeptidase" evidence="11">
    <location>
        <begin position="99"/>
        <end position="260"/>
    </location>
</feature>
<dbReference type="Pfam" id="PF00413">
    <property type="entry name" value="Peptidase_M10"/>
    <property type="match status" value="1"/>
</dbReference>
<comment type="caution">
    <text evidence="13">The sequence shown here is derived from an EMBL/GenBank/DDBJ whole genome shotgun (WGS) entry which is preliminary data.</text>
</comment>
<dbReference type="InterPro" id="IPR001818">
    <property type="entry name" value="Pept_M10_metallopeptidase"/>
</dbReference>
<dbReference type="GO" id="GO:0031012">
    <property type="term" value="C:extracellular matrix"/>
    <property type="evidence" value="ECO:0007669"/>
    <property type="project" value="InterPro"/>
</dbReference>
<evidence type="ECO:0000313" key="14">
    <source>
        <dbReference type="EMBL" id="CAF3749520.1"/>
    </source>
</evidence>
<dbReference type="Proteomes" id="UP000663829">
    <property type="component" value="Unassembled WGS sequence"/>
</dbReference>
<feature type="binding site" evidence="9">
    <location>
        <position position="155"/>
    </location>
    <ligand>
        <name>Ca(2+)</name>
        <dbReference type="ChEBI" id="CHEBI:29108"/>
        <label>2</label>
    </ligand>
</feature>
<feature type="signal peptide" evidence="10">
    <location>
        <begin position="1"/>
        <end position="19"/>
    </location>
</feature>
<dbReference type="InterPro" id="IPR021190">
    <property type="entry name" value="Pept_M10A"/>
</dbReference>
<keyword evidence="9" id="KW-0106">Calcium</keyword>
<dbReference type="Proteomes" id="UP000681722">
    <property type="component" value="Unassembled WGS sequence"/>
</dbReference>
<dbReference type="GO" id="GO:0008270">
    <property type="term" value="F:zinc ion binding"/>
    <property type="evidence" value="ECO:0007669"/>
    <property type="project" value="InterPro"/>
</dbReference>
<feature type="binding site" evidence="9">
    <location>
        <position position="178"/>
    </location>
    <ligand>
        <name>Zn(2+)</name>
        <dbReference type="ChEBI" id="CHEBI:29105"/>
        <label>1</label>
    </ligand>
</feature>
<feature type="binding site" evidence="9">
    <location>
        <position position="165"/>
    </location>
    <ligand>
        <name>Zn(2+)</name>
        <dbReference type="ChEBI" id="CHEBI:29105"/>
        <label>1</label>
    </ligand>
</feature>
<sequence>MSNISMLLIIFVLIVPCLGNDEEDNAFEYLKRFGYSSCNDSSASAVKCSENFNELLKEFQRYFGLNVTGALDQSTKAIMNLPRCSVVDKPRQSVLQQIIKFKWSRFDLKYRIESYAYSKEISHTKQEEIIQDAFNEWSKHTSLKFTKVCSTCLADIVIQFTSRDHGDDHPFDGKILAHAFPPTDGRIHFNYQDTWTDSYDSTSKYEINLFLVAVHEIGHALGLDHIRNKQSIMYPTYQLKQRSQILPLVDQQEIQAMYPKKVEEGEIVEKIYGTSKYRGQMKNGLRHGHGQIVYDNNATYVGEWKTDKFDGHGIYTSSSGAKYVGELENSTFNGQGIITYSSGNSYMGDFKNDKVDGRGMFTYPSGSHYVGEFRNGDFNGRGVFMWANGDKYVGQWKDDKREGYGFFINTKGQVQRGQWKDDNFIK</sequence>
<evidence type="ECO:0000256" key="2">
    <source>
        <dbReference type="ARBA" id="ARBA00022670"/>
    </source>
</evidence>
<evidence type="ECO:0000259" key="11">
    <source>
        <dbReference type="SMART" id="SM00235"/>
    </source>
</evidence>
<dbReference type="InterPro" id="IPR003409">
    <property type="entry name" value="MORN"/>
</dbReference>
<dbReference type="Gene3D" id="2.20.110.10">
    <property type="entry name" value="Histone H3 K4-specific methyltransferase SET7/9 N-terminal domain"/>
    <property type="match status" value="3"/>
</dbReference>
<dbReference type="GO" id="GO:0004222">
    <property type="term" value="F:metalloendopeptidase activity"/>
    <property type="evidence" value="ECO:0007669"/>
    <property type="project" value="InterPro"/>
</dbReference>
<keyword evidence="4" id="KW-0677">Repeat</keyword>
<feature type="chain" id="PRO_5035606379" description="Peptidase metallopeptidase domain-containing protein" evidence="10">
    <location>
        <begin position="20"/>
        <end position="426"/>
    </location>
</feature>
<feature type="binding site" evidence="9">
    <location>
        <position position="167"/>
    </location>
    <ligand>
        <name>Zn(2+)</name>
        <dbReference type="ChEBI" id="CHEBI:29105"/>
        <label>1</label>
    </ligand>
</feature>
<dbReference type="SUPFAM" id="SSF82185">
    <property type="entry name" value="Histone H3 K4-specific methyltransferase SET7/9 N-terminal domain"/>
    <property type="match status" value="1"/>
</dbReference>
<dbReference type="InterPro" id="IPR024079">
    <property type="entry name" value="MetalloPept_cat_dom_sf"/>
</dbReference>
<evidence type="ECO:0000256" key="1">
    <source>
        <dbReference type="ARBA" id="ARBA00010370"/>
    </source>
</evidence>
<evidence type="ECO:0000313" key="15">
    <source>
        <dbReference type="EMBL" id="CAF4162628.1"/>
    </source>
</evidence>
<evidence type="ECO:0000256" key="8">
    <source>
        <dbReference type="PIRSR" id="PIRSR621190-1"/>
    </source>
</evidence>
<feature type="binding site" evidence="9">
    <location>
        <position position="173"/>
    </location>
    <ligand>
        <name>Ca(2+)</name>
        <dbReference type="ChEBI" id="CHEBI:29108"/>
        <label>3</label>
    </ligand>
</feature>
<dbReference type="Gene3D" id="3.40.390.10">
    <property type="entry name" value="Collagenase (Catalytic Domain)"/>
    <property type="match status" value="1"/>
</dbReference>
<dbReference type="CDD" id="cd04278">
    <property type="entry name" value="ZnMc_MMP"/>
    <property type="match status" value="1"/>
</dbReference>
<dbReference type="Pfam" id="PF02493">
    <property type="entry name" value="MORN"/>
    <property type="match status" value="6"/>
</dbReference>
<keyword evidence="3 9" id="KW-0479">Metal-binding</keyword>
<dbReference type="InterPro" id="IPR006026">
    <property type="entry name" value="Peptidase_Metallo"/>
</dbReference>
<dbReference type="GO" id="GO:0030574">
    <property type="term" value="P:collagen catabolic process"/>
    <property type="evidence" value="ECO:0007669"/>
    <property type="project" value="TreeGrafter"/>
</dbReference>
<dbReference type="Pfam" id="PF01471">
    <property type="entry name" value="PG_binding_1"/>
    <property type="match status" value="1"/>
</dbReference>
<dbReference type="SUPFAM" id="SSF47090">
    <property type="entry name" value="PGBD-like"/>
    <property type="match status" value="1"/>
</dbReference>
<dbReference type="PRINTS" id="PR00138">
    <property type="entry name" value="MATRIXIN"/>
</dbReference>
<feature type="binding site" evidence="9">
    <location>
        <position position="219"/>
    </location>
    <ligand>
        <name>Zn(2+)</name>
        <dbReference type="ChEBI" id="CHEBI:29105"/>
        <label>2</label>
        <note>catalytic</note>
    </ligand>
</feature>
<feature type="binding site" evidence="9">
    <location>
        <position position="233"/>
    </location>
    <ligand>
        <name>Zn(2+)</name>
        <dbReference type="ChEBI" id="CHEBI:29105"/>
        <label>2</label>
        <note>catalytic</note>
    </ligand>
</feature>
<feature type="active site" evidence="8">
    <location>
        <position position="216"/>
    </location>
</feature>
<keyword evidence="5" id="KW-0378">Hydrolase</keyword>
<proteinExistence type="inferred from homology"/>
<evidence type="ECO:0000313" key="12">
    <source>
        <dbReference type="EMBL" id="CAF0978878.1"/>
    </source>
</evidence>
<feature type="binding site" evidence="9">
    <location>
        <position position="172"/>
    </location>
    <ligand>
        <name>Ca(2+)</name>
        <dbReference type="ChEBI" id="CHEBI:29108"/>
        <label>3</label>
    </ligand>
</feature>
<evidence type="ECO:0000256" key="4">
    <source>
        <dbReference type="ARBA" id="ARBA00022737"/>
    </source>
</evidence>
<protein>
    <recommendedName>
        <fullName evidence="11">Peptidase metallopeptidase domain-containing protein</fullName>
    </recommendedName>
</protein>
<dbReference type="InterPro" id="IPR036365">
    <property type="entry name" value="PGBD-like_sf"/>
</dbReference>
<organism evidence="13 16">
    <name type="scientific">Didymodactylos carnosus</name>
    <dbReference type="NCBI Taxonomy" id="1234261"/>
    <lineage>
        <taxon>Eukaryota</taxon>
        <taxon>Metazoa</taxon>
        <taxon>Spiralia</taxon>
        <taxon>Gnathifera</taxon>
        <taxon>Rotifera</taxon>
        <taxon>Eurotatoria</taxon>
        <taxon>Bdelloidea</taxon>
        <taxon>Philodinida</taxon>
        <taxon>Philodinidae</taxon>
        <taxon>Didymodactylos</taxon>
    </lineage>
</organism>
<keyword evidence="2" id="KW-0645">Protease</keyword>